<evidence type="ECO:0000256" key="4">
    <source>
        <dbReference type="ARBA" id="ARBA00023125"/>
    </source>
</evidence>
<dbReference type="NCBIfam" id="NF009165">
    <property type="entry name" value="PRK12512.1"/>
    <property type="match status" value="1"/>
</dbReference>
<proteinExistence type="inferred from homology"/>
<evidence type="ECO:0000313" key="8">
    <source>
        <dbReference type="EMBL" id="TDQ80601.1"/>
    </source>
</evidence>
<keyword evidence="5" id="KW-0804">Transcription</keyword>
<dbReference type="PANTHER" id="PTHR43133">
    <property type="entry name" value="RNA POLYMERASE ECF-TYPE SIGMA FACTO"/>
    <property type="match status" value="1"/>
</dbReference>
<keyword evidence="3" id="KW-0731">Sigma factor</keyword>
<keyword evidence="2" id="KW-0805">Transcription regulation</keyword>
<name>A0A4V3DEC1_9PROT</name>
<dbReference type="InterPro" id="IPR013324">
    <property type="entry name" value="RNA_pol_sigma_r3/r4-like"/>
</dbReference>
<dbReference type="OrthoDB" id="7041663at2"/>
<dbReference type="Gene3D" id="1.10.10.10">
    <property type="entry name" value="Winged helix-like DNA-binding domain superfamily/Winged helix DNA-binding domain"/>
    <property type="match status" value="1"/>
</dbReference>
<evidence type="ECO:0000259" key="7">
    <source>
        <dbReference type="Pfam" id="PF08281"/>
    </source>
</evidence>
<dbReference type="Gene3D" id="1.10.1740.10">
    <property type="match status" value="1"/>
</dbReference>
<dbReference type="InterPro" id="IPR039425">
    <property type="entry name" value="RNA_pol_sigma-70-like"/>
</dbReference>
<dbReference type="InterPro" id="IPR013325">
    <property type="entry name" value="RNA_pol_sigma_r2"/>
</dbReference>
<comment type="caution">
    <text evidence="8">The sequence shown here is derived from an EMBL/GenBank/DDBJ whole genome shotgun (WGS) entry which is preliminary data.</text>
</comment>
<comment type="similarity">
    <text evidence="1">Belongs to the sigma-70 factor family. ECF subfamily.</text>
</comment>
<dbReference type="Pfam" id="PF04542">
    <property type="entry name" value="Sigma70_r2"/>
    <property type="match status" value="1"/>
</dbReference>
<accession>A0A4V3DEC1</accession>
<keyword evidence="9" id="KW-1185">Reference proteome</keyword>
<evidence type="ECO:0000256" key="3">
    <source>
        <dbReference type="ARBA" id="ARBA00023082"/>
    </source>
</evidence>
<dbReference type="SUPFAM" id="SSF88946">
    <property type="entry name" value="Sigma2 domain of RNA polymerase sigma factors"/>
    <property type="match status" value="1"/>
</dbReference>
<feature type="domain" description="RNA polymerase sigma factor 70 region 4 type 2" evidence="7">
    <location>
        <begin position="111"/>
        <end position="163"/>
    </location>
</feature>
<dbReference type="EMBL" id="SNYW01000011">
    <property type="protein sequence ID" value="TDQ80601.1"/>
    <property type="molecule type" value="Genomic_DNA"/>
</dbReference>
<keyword evidence="4" id="KW-0238">DNA-binding</keyword>
<dbReference type="SUPFAM" id="SSF88659">
    <property type="entry name" value="Sigma3 and sigma4 domains of RNA polymerase sigma factors"/>
    <property type="match status" value="1"/>
</dbReference>
<dbReference type="GO" id="GO:0003677">
    <property type="term" value="F:DNA binding"/>
    <property type="evidence" value="ECO:0007669"/>
    <property type="project" value="UniProtKB-KW"/>
</dbReference>
<dbReference type="NCBIfam" id="TIGR02937">
    <property type="entry name" value="sigma70-ECF"/>
    <property type="match status" value="1"/>
</dbReference>
<dbReference type="Pfam" id="PF08281">
    <property type="entry name" value="Sigma70_r4_2"/>
    <property type="match status" value="1"/>
</dbReference>
<dbReference type="GO" id="GO:0006352">
    <property type="term" value="P:DNA-templated transcription initiation"/>
    <property type="evidence" value="ECO:0007669"/>
    <property type="project" value="InterPro"/>
</dbReference>
<evidence type="ECO:0000259" key="6">
    <source>
        <dbReference type="Pfam" id="PF04542"/>
    </source>
</evidence>
<organism evidence="8 9">
    <name type="scientific">Dongia mobilis</name>
    <dbReference type="NCBI Taxonomy" id="578943"/>
    <lineage>
        <taxon>Bacteria</taxon>
        <taxon>Pseudomonadati</taxon>
        <taxon>Pseudomonadota</taxon>
        <taxon>Alphaproteobacteria</taxon>
        <taxon>Rhodospirillales</taxon>
        <taxon>Dongiaceae</taxon>
        <taxon>Dongia</taxon>
    </lineage>
</organism>
<reference evidence="8 9" key="1">
    <citation type="submission" date="2019-03" db="EMBL/GenBank/DDBJ databases">
        <title>Genomic Encyclopedia of Type Strains, Phase III (KMG-III): the genomes of soil and plant-associated and newly described type strains.</title>
        <authorList>
            <person name="Whitman W."/>
        </authorList>
    </citation>
    <scope>NUCLEOTIDE SEQUENCE [LARGE SCALE GENOMIC DNA]</scope>
    <source>
        <strain evidence="8 9">CGMCC 1.7660</strain>
    </source>
</reference>
<dbReference type="InterPro" id="IPR036388">
    <property type="entry name" value="WH-like_DNA-bd_sf"/>
</dbReference>
<dbReference type="InterPro" id="IPR013249">
    <property type="entry name" value="RNA_pol_sigma70_r4_t2"/>
</dbReference>
<dbReference type="InterPro" id="IPR007627">
    <property type="entry name" value="RNA_pol_sigma70_r2"/>
</dbReference>
<sequence length="173" mass="19541">MRSALDGDETAYRRLLGDLAGLLRGWIRRELARQGYNVADAEDIVQETLIAIHLKRGTWDRERPFLPWLRAISRHKMVDNLRRRGRRIVIPIEEFAEVLAAPEPEESLPADALDRHLAQLPKGQEKVVRAISVDGMSIAETAQHLMMKEGAVRVALHRGLTALARAARRAETT</sequence>
<feature type="domain" description="RNA polymerase sigma-70 region 2" evidence="6">
    <location>
        <begin position="24"/>
        <end position="87"/>
    </location>
</feature>
<evidence type="ECO:0000256" key="1">
    <source>
        <dbReference type="ARBA" id="ARBA00010641"/>
    </source>
</evidence>
<dbReference type="GO" id="GO:0016987">
    <property type="term" value="F:sigma factor activity"/>
    <property type="evidence" value="ECO:0007669"/>
    <property type="project" value="UniProtKB-KW"/>
</dbReference>
<dbReference type="InterPro" id="IPR014284">
    <property type="entry name" value="RNA_pol_sigma-70_dom"/>
</dbReference>
<dbReference type="Proteomes" id="UP000295783">
    <property type="component" value="Unassembled WGS sequence"/>
</dbReference>
<dbReference type="AlphaFoldDB" id="A0A4V3DEC1"/>
<evidence type="ECO:0000256" key="2">
    <source>
        <dbReference type="ARBA" id="ARBA00023015"/>
    </source>
</evidence>
<evidence type="ECO:0000256" key="5">
    <source>
        <dbReference type="ARBA" id="ARBA00023163"/>
    </source>
</evidence>
<dbReference type="PANTHER" id="PTHR43133:SF58">
    <property type="entry name" value="ECF RNA POLYMERASE SIGMA FACTOR SIGD"/>
    <property type="match status" value="1"/>
</dbReference>
<gene>
    <name evidence="8" type="ORF">A8950_3136</name>
</gene>
<protein>
    <submittedName>
        <fullName evidence="8">RNA polymerase sigma-70 factor (ECF subfamily)</fullName>
    </submittedName>
</protein>
<evidence type="ECO:0000313" key="9">
    <source>
        <dbReference type="Proteomes" id="UP000295783"/>
    </source>
</evidence>